<dbReference type="InterPro" id="IPR001640">
    <property type="entry name" value="Lgt"/>
</dbReference>
<feature type="transmembrane region" description="Helical" evidence="7">
    <location>
        <begin position="190"/>
        <end position="208"/>
    </location>
</feature>
<feature type="transmembrane region" description="Helical" evidence="7">
    <location>
        <begin position="60"/>
        <end position="79"/>
    </location>
</feature>
<dbReference type="AlphaFoldDB" id="A0A6I2L1P2"/>
<evidence type="ECO:0000256" key="2">
    <source>
        <dbReference type="ARBA" id="ARBA00022475"/>
    </source>
</evidence>
<dbReference type="Proteomes" id="UP000433309">
    <property type="component" value="Unassembled WGS sequence"/>
</dbReference>
<dbReference type="EMBL" id="WKJK01000010">
    <property type="protein sequence ID" value="MRW92245.1"/>
    <property type="molecule type" value="Genomic_DNA"/>
</dbReference>
<evidence type="ECO:0000256" key="4">
    <source>
        <dbReference type="ARBA" id="ARBA00022692"/>
    </source>
</evidence>
<gene>
    <name evidence="7" type="primary">lgt</name>
    <name evidence="8" type="ORF">GJ699_19810</name>
</gene>
<evidence type="ECO:0000313" key="8">
    <source>
        <dbReference type="EMBL" id="MRW92245.1"/>
    </source>
</evidence>
<evidence type="ECO:0000313" key="9">
    <source>
        <dbReference type="Proteomes" id="UP000433309"/>
    </source>
</evidence>
<dbReference type="GO" id="GO:0042158">
    <property type="term" value="P:lipoprotein biosynthetic process"/>
    <property type="evidence" value="ECO:0007669"/>
    <property type="project" value="UniProtKB-UniRule"/>
</dbReference>
<accession>A0A6I2L1P2</accession>
<dbReference type="Pfam" id="PF01790">
    <property type="entry name" value="LGT"/>
    <property type="match status" value="1"/>
</dbReference>
<comment type="catalytic activity">
    <reaction evidence="7">
        <text>L-cysteinyl-[prolipoprotein] + a 1,2-diacyl-sn-glycero-3-phospho-(1'-sn-glycerol) = an S-1,2-diacyl-sn-glyceryl-L-cysteinyl-[prolipoprotein] + sn-glycerol 1-phosphate + H(+)</text>
        <dbReference type="Rhea" id="RHEA:56712"/>
        <dbReference type="Rhea" id="RHEA-COMP:14679"/>
        <dbReference type="Rhea" id="RHEA-COMP:14680"/>
        <dbReference type="ChEBI" id="CHEBI:15378"/>
        <dbReference type="ChEBI" id="CHEBI:29950"/>
        <dbReference type="ChEBI" id="CHEBI:57685"/>
        <dbReference type="ChEBI" id="CHEBI:64716"/>
        <dbReference type="ChEBI" id="CHEBI:140658"/>
        <dbReference type="EC" id="2.5.1.145"/>
    </reaction>
</comment>
<dbReference type="PROSITE" id="PS01311">
    <property type="entry name" value="LGT"/>
    <property type="match status" value="1"/>
</dbReference>
<comment type="function">
    <text evidence="7">Catalyzes the transfer of the diacylglyceryl group from phosphatidylglycerol to the sulfhydryl group of the N-terminal cysteine of a prolipoprotein, the first step in the formation of mature lipoproteins.</text>
</comment>
<keyword evidence="2 7" id="KW-1003">Cell membrane</keyword>
<dbReference type="RefSeq" id="WP_154379443.1">
    <property type="nucleotide sequence ID" value="NZ_WKJK01000010.1"/>
</dbReference>
<evidence type="ECO:0000256" key="7">
    <source>
        <dbReference type="HAMAP-Rule" id="MF_01147"/>
    </source>
</evidence>
<comment type="caution">
    <text evidence="8">The sequence shown here is derived from an EMBL/GenBank/DDBJ whole genome shotgun (WGS) entry which is preliminary data.</text>
</comment>
<dbReference type="NCBIfam" id="TIGR00544">
    <property type="entry name" value="lgt"/>
    <property type="match status" value="1"/>
</dbReference>
<keyword evidence="9" id="KW-1185">Reference proteome</keyword>
<keyword evidence="8" id="KW-0449">Lipoprotein</keyword>
<dbReference type="HAMAP" id="MF_01147">
    <property type="entry name" value="Lgt"/>
    <property type="match status" value="1"/>
</dbReference>
<feature type="transmembrane region" description="Helical" evidence="7">
    <location>
        <begin position="215"/>
        <end position="232"/>
    </location>
</feature>
<comment type="subcellular location">
    <subcellularLocation>
        <location evidence="7">Cell membrane</location>
        <topology evidence="7">Multi-pass membrane protein</topology>
    </subcellularLocation>
</comment>
<dbReference type="GO" id="GO:0005886">
    <property type="term" value="C:plasma membrane"/>
    <property type="evidence" value="ECO:0007669"/>
    <property type="project" value="UniProtKB-SubCell"/>
</dbReference>
<evidence type="ECO:0000256" key="5">
    <source>
        <dbReference type="ARBA" id="ARBA00022989"/>
    </source>
</evidence>
<evidence type="ECO:0000256" key="1">
    <source>
        <dbReference type="ARBA" id="ARBA00007150"/>
    </source>
</evidence>
<comment type="pathway">
    <text evidence="7">Protein modification; lipoprotein biosynthesis (diacylglyceryl transfer).</text>
</comment>
<protein>
    <recommendedName>
        <fullName evidence="7">Phosphatidylglycerol--prolipoprotein diacylglyceryl transferase</fullName>
        <ecNumber evidence="7">2.5.1.145</ecNumber>
    </recommendedName>
</protein>
<feature type="transmembrane region" description="Helical" evidence="7">
    <location>
        <begin position="99"/>
        <end position="116"/>
    </location>
</feature>
<organism evidence="8 9">
    <name type="scientific">Duganella guangzhouensis</name>
    <dbReference type="NCBI Taxonomy" id="2666084"/>
    <lineage>
        <taxon>Bacteria</taxon>
        <taxon>Pseudomonadati</taxon>
        <taxon>Pseudomonadota</taxon>
        <taxon>Betaproteobacteria</taxon>
        <taxon>Burkholderiales</taxon>
        <taxon>Oxalobacteraceae</taxon>
        <taxon>Telluria group</taxon>
        <taxon>Duganella</taxon>
    </lineage>
</organism>
<reference evidence="8 9" key="1">
    <citation type="submission" date="2019-11" db="EMBL/GenBank/DDBJ databases">
        <title>Novel species isolated from a subtropical stream in China.</title>
        <authorList>
            <person name="Lu H."/>
        </authorList>
    </citation>
    <scope>NUCLEOTIDE SEQUENCE [LARGE SCALE GENOMIC DNA]</scope>
    <source>
        <strain evidence="8 9">FT80W</strain>
    </source>
</reference>
<keyword evidence="3 7" id="KW-0808">Transferase</keyword>
<evidence type="ECO:0000256" key="3">
    <source>
        <dbReference type="ARBA" id="ARBA00022679"/>
    </source>
</evidence>
<keyword evidence="5 7" id="KW-1133">Transmembrane helix</keyword>
<dbReference type="EC" id="2.5.1.145" evidence="7"/>
<comment type="similarity">
    <text evidence="1 7">Belongs to the Lgt family.</text>
</comment>
<dbReference type="UniPathway" id="UPA00664"/>
<feature type="transmembrane region" description="Helical" evidence="7">
    <location>
        <begin position="20"/>
        <end position="39"/>
    </location>
</feature>
<keyword evidence="6 7" id="KW-0472">Membrane</keyword>
<evidence type="ECO:0000256" key="6">
    <source>
        <dbReference type="ARBA" id="ARBA00023136"/>
    </source>
</evidence>
<dbReference type="PANTHER" id="PTHR30589">
    <property type="entry name" value="PROLIPOPROTEIN DIACYLGLYCERYL TRANSFERASE"/>
    <property type="match status" value="1"/>
</dbReference>
<sequence>MLIHPMPDPIALQLGPVAIHWYGLMYVLAFAMFIALGRVRIKQPHIAAQLWKKEDLDDMLFYGMMGVIIGGRMGEVLFYEPVKYFSDPIEIFKVWHGGMSYHGGFLGVLIAMSLWARKAGRNLLDVYDFIAPLVPLGYAAGRLGNFINAELPGRVVSDQSLPWAMLWPDTRFPLHPDPVFLQGLRHPSPLYQMLIDGLLVFIIVWLFARKERPRLAVGALYTLLYGCARFFTEYFRTPDWERVIAGVPITSGQVLSLPMVVAAIAMLVWAYKVRQHGRPPITSKA</sequence>
<feature type="binding site" evidence="7">
    <location>
        <position position="142"/>
    </location>
    <ligand>
        <name>a 1,2-diacyl-sn-glycero-3-phospho-(1'-sn-glycerol)</name>
        <dbReference type="ChEBI" id="CHEBI:64716"/>
    </ligand>
</feature>
<proteinExistence type="inferred from homology"/>
<keyword evidence="4 7" id="KW-0812">Transmembrane</keyword>
<dbReference type="PANTHER" id="PTHR30589:SF0">
    <property type="entry name" value="PHOSPHATIDYLGLYCEROL--PROLIPOPROTEIN DIACYLGLYCERYL TRANSFERASE"/>
    <property type="match status" value="1"/>
</dbReference>
<feature type="transmembrane region" description="Helical" evidence="7">
    <location>
        <begin position="252"/>
        <end position="271"/>
    </location>
</feature>
<name>A0A6I2L1P2_9BURK</name>
<dbReference type="GO" id="GO:0008961">
    <property type="term" value="F:phosphatidylglycerol-prolipoprotein diacylglyceryl transferase activity"/>
    <property type="evidence" value="ECO:0007669"/>
    <property type="project" value="UniProtKB-UniRule"/>
</dbReference>
<feature type="transmembrane region" description="Helical" evidence="7">
    <location>
        <begin position="123"/>
        <end position="141"/>
    </location>
</feature>